<dbReference type="InterPro" id="IPR051083">
    <property type="entry name" value="GrpII_Intron_Splice-Mob/Def"/>
</dbReference>
<dbReference type="GO" id="GO:0003964">
    <property type="term" value="F:RNA-directed DNA polymerase activity"/>
    <property type="evidence" value="ECO:0007669"/>
    <property type="project" value="UniProtKB-KW"/>
</dbReference>
<comment type="similarity">
    <text evidence="8">Belongs to the bacterial reverse transcriptase family.</text>
</comment>
<evidence type="ECO:0000256" key="7">
    <source>
        <dbReference type="ARBA" id="ARBA00023118"/>
    </source>
</evidence>
<dbReference type="PRINTS" id="PR00866">
    <property type="entry name" value="RNADNAPOLMS"/>
</dbReference>
<dbReference type="PANTHER" id="PTHR34047">
    <property type="entry name" value="NUCLEAR INTRON MATURASE 1, MITOCHONDRIAL-RELATED"/>
    <property type="match status" value="1"/>
</dbReference>
<keyword evidence="12" id="KW-1185">Reference proteome</keyword>
<comment type="catalytic activity">
    <reaction evidence="9">
        <text>DNA(n) + a 2'-deoxyribonucleoside 5'-triphosphate = DNA(n+1) + diphosphate</text>
        <dbReference type="Rhea" id="RHEA:22508"/>
        <dbReference type="Rhea" id="RHEA-COMP:17339"/>
        <dbReference type="Rhea" id="RHEA-COMP:17340"/>
        <dbReference type="ChEBI" id="CHEBI:33019"/>
        <dbReference type="ChEBI" id="CHEBI:61560"/>
        <dbReference type="ChEBI" id="CHEBI:173112"/>
        <dbReference type="EC" id="2.7.7.49"/>
    </reaction>
</comment>
<sequence>MSLPSSQRYRSQGRREGVDDAVLNNALAAMRRIRAVDPRITPVLTLRHLSHLIDVPFLHLREIVARRARRPYKFFYLKKRIPGRSRMRMISAPNATLLKIQRWIVENILQYTTAHEASYAFHPGSRPFDAAQEHCGCEWLLKIDLEDFFHSISEGRIAAVFAHLGFSKLLSFELARLVTVGCERPGTRTDPAIRWPAIPYYQSKHEGMVPQGAPTSPMLSNLVMFKTDEILARLADAHGMKYTRYADDLAFSCGPGKNEIHVRRFMRLVLDQLNHAGFRPNHRKTAIRGPGSRRIVLGMLVDSDRPRLTREYKDMIRLHLHYLTSPSYGPALHALARKTSVSGIFHHVRGLIAWSQIVEPDFGAGALTRFEGVDWPPVQPDPYDEEANDT</sequence>
<feature type="domain" description="Reverse transcriptase" evidence="10">
    <location>
        <begin position="58"/>
        <end position="301"/>
    </location>
</feature>
<dbReference type="Pfam" id="PF00078">
    <property type="entry name" value="RVT_1"/>
    <property type="match status" value="1"/>
</dbReference>
<keyword evidence="4" id="KW-0479">Metal-binding</keyword>
<evidence type="ECO:0000256" key="3">
    <source>
        <dbReference type="ARBA" id="ARBA00022695"/>
    </source>
</evidence>
<dbReference type="InterPro" id="IPR000123">
    <property type="entry name" value="Reverse_transcriptase_msDNA"/>
</dbReference>
<evidence type="ECO:0000256" key="6">
    <source>
        <dbReference type="ARBA" id="ARBA00022918"/>
    </source>
</evidence>
<name>A0A841JAN2_9SPHN</name>
<keyword evidence="5" id="KW-0460">Magnesium</keyword>
<keyword evidence="7" id="KW-0051">Antiviral defense</keyword>
<keyword evidence="6" id="KW-0695">RNA-directed DNA polymerase</keyword>
<dbReference type="Proteomes" id="UP000552700">
    <property type="component" value="Unassembled WGS sequence"/>
</dbReference>
<keyword evidence="2" id="KW-0808">Transferase</keyword>
<reference evidence="11 12" key="1">
    <citation type="submission" date="2020-08" db="EMBL/GenBank/DDBJ databases">
        <title>Genomic Encyclopedia of Type Strains, Phase IV (KMG-IV): sequencing the most valuable type-strain genomes for metagenomic binning, comparative biology and taxonomic classification.</title>
        <authorList>
            <person name="Goeker M."/>
        </authorList>
    </citation>
    <scope>NUCLEOTIDE SEQUENCE [LARGE SCALE GENOMIC DNA]</scope>
    <source>
        <strain evidence="11 12">DSM 102255</strain>
    </source>
</reference>
<dbReference type="InterPro" id="IPR000477">
    <property type="entry name" value="RT_dom"/>
</dbReference>
<dbReference type="AlphaFoldDB" id="A0A841JAN2"/>
<evidence type="ECO:0000256" key="5">
    <source>
        <dbReference type="ARBA" id="ARBA00022842"/>
    </source>
</evidence>
<evidence type="ECO:0000313" key="12">
    <source>
        <dbReference type="Proteomes" id="UP000552700"/>
    </source>
</evidence>
<keyword evidence="3" id="KW-0548">Nucleotidyltransferase</keyword>
<dbReference type="GO" id="GO:0046872">
    <property type="term" value="F:metal ion binding"/>
    <property type="evidence" value="ECO:0007669"/>
    <property type="project" value="UniProtKB-KW"/>
</dbReference>
<protein>
    <recommendedName>
        <fullName evidence="1">RNA-directed DNA polymerase</fullName>
        <ecNumber evidence="1">2.7.7.49</ecNumber>
    </recommendedName>
</protein>
<evidence type="ECO:0000259" key="10">
    <source>
        <dbReference type="PROSITE" id="PS50878"/>
    </source>
</evidence>
<evidence type="ECO:0000256" key="1">
    <source>
        <dbReference type="ARBA" id="ARBA00012493"/>
    </source>
</evidence>
<evidence type="ECO:0000313" key="11">
    <source>
        <dbReference type="EMBL" id="MBB6125638.1"/>
    </source>
</evidence>
<evidence type="ECO:0000256" key="4">
    <source>
        <dbReference type="ARBA" id="ARBA00022723"/>
    </source>
</evidence>
<evidence type="ECO:0000256" key="2">
    <source>
        <dbReference type="ARBA" id="ARBA00022679"/>
    </source>
</evidence>
<dbReference type="RefSeq" id="WP_221231129.1">
    <property type="nucleotide sequence ID" value="NZ_JACIJP010000010.1"/>
</dbReference>
<dbReference type="EMBL" id="JACIJP010000010">
    <property type="protein sequence ID" value="MBB6125638.1"/>
    <property type="molecule type" value="Genomic_DNA"/>
</dbReference>
<dbReference type="SUPFAM" id="SSF56672">
    <property type="entry name" value="DNA/RNA polymerases"/>
    <property type="match status" value="1"/>
</dbReference>
<dbReference type="EC" id="2.7.7.49" evidence="1"/>
<dbReference type="GO" id="GO:0003723">
    <property type="term" value="F:RNA binding"/>
    <property type="evidence" value="ECO:0007669"/>
    <property type="project" value="InterPro"/>
</dbReference>
<dbReference type="InterPro" id="IPR043502">
    <property type="entry name" value="DNA/RNA_pol_sf"/>
</dbReference>
<dbReference type="GO" id="GO:0051607">
    <property type="term" value="P:defense response to virus"/>
    <property type="evidence" value="ECO:0007669"/>
    <property type="project" value="UniProtKB-KW"/>
</dbReference>
<proteinExistence type="inferred from homology"/>
<evidence type="ECO:0000256" key="9">
    <source>
        <dbReference type="ARBA" id="ARBA00048173"/>
    </source>
</evidence>
<organism evidence="11 12">
    <name type="scientific">Sphingobium subterraneum</name>
    <dbReference type="NCBI Taxonomy" id="627688"/>
    <lineage>
        <taxon>Bacteria</taxon>
        <taxon>Pseudomonadati</taxon>
        <taxon>Pseudomonadota</taxon>
        <taxon>Alphaproteobacteria</taxon>
        <taxon>Sphingomonadales</taxon>
        <taxon>Sphingomonadaceae</taxon>
        <taxon>Sphingobium</taxon>
    </lineage>
</organism>
<comment type="caution">
    <text evidence="11">The sequence shown here is derived from an EMBL/GenBank/DDBJ whole genome shotgun (WGS) entry which is preliminary data.</text>
</comment>
<evidence type="ECO:0000256" key="8">
    <source>
        <dbReference type="ARBA" id="ARBA00034120"/>
    </source>
</evidence>
<dbReference type="CDD" id="cd03487">
    <property type="entry name" value="RT_Bac_retron_II"/>
    <property type="match status" value="1"/>
</dbReference>
<dbReference type="PROSITE" id="PS50878">
    <property type="entry name" value="RT_POL"/>
    <property type="match status" value="1"/>
</dbReference>
<gene>
    <name evidence="11" type="ORF">FHS92_003402</name>
</gene>
<dbReference type="PANTHER" id="PTHR34047:SF7">
    <property type="entry name" value="RNA-DIRECTED DNA POLYMERASE"/>
    <property type="match status" value="1"/>
</dbReference>
<accession>A0A841JAN2</accession>